<feature type="compositionally biased region" description="Polar residues" evidence="1">
    <location>
        <begin position="370"/>
        <end position="389"/>
    </location>
</feature>
<dbReference type="PANTHER" id="PTHR28597:SF1">
    <property type="entry name" value="VOLTAGE-DEPENDENT CALCIUM CHANNEL BETA SUBUNIT-ASSOCIATED REGULATORY PROTEIN"/>
    <property type="match status" value="1"/>
</dbReference>
<gene>
    <name evidence="3" type="primary">CBARP</name>
    <name evidence="3" type="ORF">BLAG_LOCUS6155</name>
</gene>
<feature type="compositionally biased region" description="Polar residues" evidence="1">
    <location>
        <begin position="228"/>
        <end position="237"/>
    </location>
</feature>
<feature type="compositionally biased region" description="Basic residues" evidence="1">
    <location>
        <begin position="640"/>
        <end position="650"/>
    </location>
</feature>
<dbReference type="PANTHER" id="PTHR28597">
    <property type="entry name" value="VOLTAGE-DEPENDENT CALCIUM CHANNEL BETA SUBUNIT-ASSOCIATED REGULATORY PROTEIN"/>
    <property type="match status" value="1"/>
</dbReference>
<evidence type="ECO:0000313" key="3">
    <source>
        <dbReference type="EMBL" id="CAH1243026.1"/>
    </source>
</evidence>
<feature type="region of interest" description="Disordered" evidence="1">
    <location>
        <begin position="181"/>
        <end position="240"/>
    </location>
</feature>
<keyword evidence="2" id="KW-1133">Transmembrane helix</keyword>
<dbReference type="AlphaFoldDB" id="A0A8J9YWM3"/>
<dbReference type="GO" id="GO:0044325">
    <property type="term" value="F:transmembrane transporter binding"/>
    <property type="evidence" value="ECO:0007669"/>
    <property type="project" value="InterPro"/>
</dbReference>
<feature type="region of interest" description="Disordered" evidence="1">
    <location>
        <begin position="491"/>
        <end position="590"/>
    </location>
</feature>
<keyword evidence="2" id="KW-0472">Membrane</keyword>
<evidence type="ECO:0000256" key="1">
    <source>
        <dbReference type="SAM" id="MobiDB-lite"/>
    </source>
</evidence>
<feature type="compositionally biased region" description="Low complexity" evidence="1">
    <location>
        <begin position="731"/>
        <end position="740"/>
    </location>
</feature>
<organism evidence="3 4">
    <name type="scientific">Branchiostoma lanceolatum</name>
    <name type="common">Common lancelet</name>
    <name type="synonym">Amphioxus lanceolatum</name>
    <dbReference type="NCBI Taxonomy" id="7740"/>
    <lineage>
        <taxon>Eukaryota</taxon>
        <taxon>Metazoa</taxon>
        <taxon>Chordata</taxon>
        <taxon>Cephalochordata</taxon>
        <taxon>Leptocardii</taxon>
        <taxon>Amphioxiformes</taxon>
        <taxon>Branchiostomatidae</taxon>
        <taxon>Branchiostoma</taxon>
    </lineage>
</organism>
<feature type="compositionally biased region" description="Basic and acidic residues" evidence="1">
    <location>
        <begin position="529"/>
        <end position="538"/>
    </location>
</feature>
<feature type="region of interest" description="Disordered" evidence="1">
    <location>
        <begin position="98"/>
        <end position="137"/>
    </location>
</feature>
<accession>A0A8J9YWM3</accession>
<dbReference type="InterPro" id="IPR037658">
    <property type="entry name" value="CBARP"/>
</dbReference>
<dbReference type="GO" id="GO:0045955">
    <property type="term" value="P:negative regulation of calcium ion-dependent exocytosis"/>
    <property type="evidence" value="ECO:0007669"/>
    <property type="project" value="TreeGrafter"/>
</dbReference>
<feature type="compositionally biased region" description="Low complexity" evidence="1">
    <location>
        <begin position="402"/>
        <end position="419"/>
    </location>
</feature>
<feature type="compositionally biased region" description="Basic and acidic residues" evidence="1">
    <location>
        <begin position="551"/>
        <end position="564"/>
    </location>
</feature>
<feature type="compositionally biased region" description="Basic and acidic residues" evidence="1">
    <location>
        <begin position="218"/>
        <end position="227"/>
    </location>
</feature>
<feature type="region of interest" description="Disordered" evidence="1">
    <location>
        <begin position="640"/>
        <end position="750"/>
    </location>
</feature>
<keyword evidence="2" id="KW-0812">Transmembrane</keyword>
<dbReference type="GO" id="GO:0030141">
    <property type="term" value="C:secretory granule"/>
    <property type="evidence" value="ECO:0007669"/>
    <property type="project" value="TreeGrafter"/>
</dbReference>
<feature type="compositionally biased region" description="Basic and acidic residues" evidence="1">
    <location>
        <begin position="741"/>
        <end position="750"/>
    </location>
</feature>
<dbReference type="Proteomes" id="UP000838412">
    <property type="component" value="Chromosome 13"/>
</dbReference>
<feature type="compositionally biased region" description="Polar residues" evidence="1">
    <location>
        <begin position="311"/>
        <end position="322"/>
    </location>
</feature>
<feature type="compositionally biased region" description="Basic and acidic residues" evidence="1">
    <location>
        <begin position="697"/>
        <end position="719"/>
    </location>
</feature>
<feature type="compositionally biased region" description="Polar residues" evidence="1">
    <location>
        <begin position="333"/>
        <end position="349"/>
    </location>
</feature>
<feature type="region of interest" description="Disordered" evidence="1">
    <location>
        <begin position="1"/>
        <end position="21"/>
    </location>
</feature>
<evidence type="ECO:0000313" key="4">
    <source>
        <dbReference type="Proteomes" id="UP000838412"/>
    </source>
</evidence>
<keyword evidence="4" id="KW-1185">Reference proteome</keyword>
<feature type="compositionally biased region" description="Basic and acidic residues" evidence="1">
    <location>
        <begin position="293"/>
        <end position="309"/>
    </location>
</feature>
<feature type="transmembrane region" description="Helical" evidence="2">
    <location>
        <begin position="29"/>
        <end position="53"/>
    </location>
</feature>
<reference evidence="3" key="1">
    <citation type="submission" date="2022-01" db="EMBL/GenBank/DDBJ databases">
        <authorList>
            <person name="Braso-Vives M."/>
        </authorList>
    </citation>
    <scope>NUCLEOTIDE SEQUENCE</scope>
</reference>
<dbReference type="GO" id="GO:0005886">
    <property type="term" value="C:plasma membrane"/>
    <property type="evidence" value="ECO:0007669"/>
    <property type="project" value="TreeGrafter"/>
</dbReference>
<proteinExistence type="predicted"/>
<feature type="region of interest" description="Disordered" evidence="1">
    <location>
        <begin position="367"/>
        <end position="474"/>
    </location>
</feature>
<name>A0A8J9YWM3_BRALA</name>
<feature type="compositionally biased region" description="Basic and acidic residues" evidence="1">
    <location>
        <begin position="201"/>
        <end position="211"/>
    </location>
</feature>
<feature type="region of interest" description="Disordered" evidence="1">
    <location>
        <begin position="280"/>
        <end position="354"/>
    </location>
</feature>
<feature type="compositionally biased region" description="Polar residues" evidence="1">
    <location>
        <begin position="497"/>
        <end position="508"/>
    </location>
</feature>
<protein>
    <submittedName>
        <fullName evidence="3">CBARP protein</fullName>
    </submittedName>
</protein>
<sequence>MDLGTESSKYPGDVTQGTSEEAPSNLPTVLIACGAVGGAVLVALTIAVCRYCLGRRKGIKSEVRGDYGEGENFDINVHTLSDIPEDAVPTLVLSGGQLGVPDQSTQRRVSFQGVDLLDDDDSPLRRDSNKRRRYTEGDFHHLKKARLNKTLGLPAILKSASVDSPRPARETYPLLTITHADEMADEPESPKETDTESPGPDSRRSDRRKSSEVSVPVEVHRGSEPSKQEGSGEQSAVRQFFRKLQKHASLDAVLPSQQKIQQWKTSRPWKSFDCQVLSSHPRPLLRQRAVSDPVERDPGKPDFTLDRKNKNSSSRFQSTGNFQALAGAEDVTAVQSQQAENKTTSLSTPDNKDLSRHIWHLRTTLELDTDVTSQHGAESPNGDNLSSPEQEGFEGKAVGCVSPAAAAASAPAQGPAARPRSPRRPLSRQASEERETEGGGGGGEDPPSPNTRLLMMQSDSGYVSIEKQPKLVHQKEGIRFTFDEEDLESMAAVREVPTTSATATSPRVTVQDFSQDQEKQQEQGQSELSQEKQQEHGQSELSPVPLSPKSAAERRKSFTSEGKTEPVPMELVEASAEGNSGHRPASPSKQLVVKGKFRLASAKERYEYPRRDYSIDEKTDAIFNEFLRQDVMFEDTLSVRSRRRHHRKRHSESLSEQANHHSAHAHNRSPERHRLPISGSNTLPHDKSKNKGIMRRLVPDNHDRSMHKVVTERTDDRVSVESGSILPRRATSPNTTTTSSEKTDTGRNTL</sequence>
<evidence type="ECO:0000256" key="2">
    <source>
        <dbReference type="SAM" id="Phobius"/>
    </source>
</evidence>
<dbReference type="OrthoDB" id="6247020at2759"/>
<dbReference type="EMBL" id="OV696698">
    <property type="protein sequence ID" value="CAH1243026.1"/>
    <property type="molecule type" value="Genomic_DNA"/>
</dbReference>